<name>A0A9P7RWZ3_9AGAR</name>
<reference evidence="4" key="1">
    <citation type="journal article" date="2021" name="Genome Biol. Evol.">
        <title>The assembled and annotated genome of the fairy-ring fungus Marasmius oreades.</title>
        <authorList>
            <person name="Hiltunen M."/>
            <person name="Ament-Velasquez S.L."/>
            <person name="Johannesson H."/>
        </authorList>
    </citation>
    <scope>NUCLEOTIDE SEQUENCE</scope>
    <source>
        <strain evidence="4">03SP1</strain>
    </source>
</reference>
<evidence type="ECO:0000256" key="1">
    <source>
        <dbReference type="ARBA" id="ARBA00010088"/>
    </source>
</evidence>
<keyword evidence="5" id="KW-1185">Reference proteome</keyword>
<dbReference type="GO" id="GO:0008233">
    <property type="term" value="F:peptidase activity"/>
    <property type="evidence" value="ECO:0007669"/>
    <property type="project" value="InterPro"/>
</dbReference>
<dbReference type="PANTHER" id="PTHR43248">
    <property type="entry name" value="2-SUCCINYL-6-HYDROXY-2,4-CYCLOHEXADIENE-1-CARBOXYLATE SYNTHASE"/>
    <property type="match status" value="1"/>
</dbReference>
<comment type="caution">
    <text evidence="4">The sequence shown here is derived from an EMBL/GenBank/DDBJ whole genome shotgun (WGS) entry which is preliminary data.</text>
</comment>
<dbReference type="InterPro" id="IPR002410">
    <property type="entry name" value="Peptidase_S33"/>
</dbReference>
<feature type="domain" description="AB hydrolase-1" evidence="3">
    <location>
        <begin position="123"/>
        <end position="288"/>
    </location>
</feature>
<dbReference type="InterPro" id="IPR029058">
    <property type="entry name" value="AB_hydrolase_fold"/>
</dbReference>
<evidence type="ECO:0000259" key="3">
    <source>
        <dbReference type="Pfam" id="PF00561"/>
    </source>
</evidence>
<evidence type="ECO:0000313" key="4">
    <source>
        <dbReference type="EMBL" id="KAG7091212.1"/>
    </source>
</evidence>
<dbReference type="KEGG" id="more:E1B28_010264"/>
<dbReference type="SUPFAM" id="SSF53474">
    <property type="entry name" value="alpha/beta-Hydrolases"/>
    <property type="match status" value="1"/>
</dbReference>
<dbReference type="EMBL" id="CM032186">
    <property type="protein sequence ID" value="KAG7091212.1"/>
    <property type="molecule type" value="Genomic_DNA"/>
</dbReference>
<evidence type="ECO:0000256" key="2">
    <source>
        <dbReference type="ARBA" id="ARBA00022801"/>
    </source>
</evidence>
<organism evidence="4 5">
    <name type="scientific">Marasmius oreades</name>
    <name type="common">fairy-ring Marasmius</name>
    <dbReference type="NCBI Taxonomy" id="181124"/>
    <lineage>
        <taxon>Eukaryota</taxon>
        <taxon>Fungi</taxon>
        <taxon>Dikarya</taxon>
        <taxon>Basidiomycota</taxon>
        <taxon>Agaricomycotina</taxon>
        <taxon>Agaricomycetes</taxon>
        <taxon>Agaricomycetidae</taxon>
        <taxon>Agaricales</taxon>
        <taxon>Marasmiineae</taxon>
        <taxon>Marasmiaceae</taxon>
        <taxon>Marasmius</taxon>
    </lineage>
</organism>
<dbReference type="RefSeq" id="XP_043007682.1">
    <property type="nucleotide sequence ID" value="XM_043155217.1"/>
</dbReference>
<sequence>MLGTYKLGRVPIIPRHSSGLIPRLLNSNRHPSSRCRRLLGRFPNRFLTFQDAYPPTVTLQRNSFSMAQPEIYYNKEGIKVVERFFEVPLDHSNPSGDKIRVFARNLIPRSKAKTKEDEDKLPYVVYLQGGPGFEVPLMSSSGFSGEIHDRGYQTLWLDQRGTGLSTPFSIETLPSHIKTDQQIADYLKFFRADSIVKDCEVIRKSLLGHRPKEEQKWSLFGQSFGGFCAITYLSFSPEGLKEVFLTGGLAPLIDHPDPNYEATVQKVIVRNNRYFEKYPRDIQRIRDIVSYLSSNNVELPDGGRLTVRRWQQLGIDFGMAGGIDRVHQIVLRSANDLDLFNRFSYKLLQTIQNSSSFDGNPIYAILHEPIYCQGKAPNWSANRVVGKHSQFSWNLVKSLGSDIPLWFTGEMVFPEVFDDFTNLRPLKGAAEILAKDSSWGPLYDLNQLAKNTVPVTSATYYDDMYVPFELAQKTAAIIKNTEQYITNQLQHGGLREDPKDLMRRLFQISKREFD</sequence>
<protein>
    <recommendedName>
        <fullName evidence="3">AB hydrolase-1 domain-containing protein</fullName>
    </recommendedName>
</protein>
<dbReference type="PANTHER" id="PTHR43248:SF2">
    <property type="entry name" value="PROLYL AMINOPEPTIDASE"/>
    <property type="match status" value="1"/>
</dbReference>
<dbReference type="GeneID" id="66079340"/>
<comment type="similarity">
    <text evidence="1">Belongs to the peptidase S33 family.</text>
</comment>
<dbReference type="Proteomes" id="UP001049176">
    <property type="component" value="Chromosome 6"/>
</dbReference>
<accession>A0A9P7RWZ3</accession>
<dbReference type="GO" id="GO:0006508">
    <property type="term" value="P:proteolysis"/>
    <property type="evidence" value="ECO:0007669"/>
    <property type="project" value="InterPro"/>
</dbReference>
<keyword evidence="2" id="KW-0378">Hydrolase</keyword>
<gene>
    <name evidence="4" type="ORF">E1B28_010264</name>
</gene>
<proteinExistence type="inferred from homology"/>
<dbReference type="InterPro" id="IPR000073">
    <property type="entry name" value="AB_hydrolase_1"/>
</dbReference>
<dbReference type="PRINTS" id="PR00793">
    <property type="entry name" value="PROAMNOPTASE"/>
</dbReference>
<dbReference type="Pfam" id="PF00561">
    <property type="entry name" value="Abhydrolase_1"/>
    <property type="match status" value="1"/>
</dbReference>
<dbReference type="OrthoDB" id="1898734at2759"/>
<dbReference type="AlphaFoldDB" id="A0A9P7RWZ3"/>
<dbReference type="Gene3D" id="3.40.50.1820">
    <property type="entry name" value="alpha/beta hydrolase"/>
    <property type="match status" value="1"/>
</dbReference>
<dbReference type="InterPro" id="IPR051601">
    <property type="entry name" value="Serine_prot/Carboxylest_S33"/>
</dbReference>
<evidence type="ECO:0000313" key="5">
    <source>
        <dbReference type="Proteomes" id="UP001049176"/>
    </source>
</evidence>